<dbReference type="Proteomes" id="UP000887116">
    <property type="component" value="Unassembled WGS sequence"/>
</dbReference>
<protein>
    <recommendedName>
        <fullName evidence="7 10">Peroxisomal membrane protein PEX14</fullName>
    </recommendedName>
    <alternativeName>
        <fullName evidence="8 10">Peroxin-14</fullName>
    </alternativeName>
</protein>
<dbReference type="AlphaFoldDB" id="A0A8X6HW69"/>
<name>A0A8X6HW69_TRICU</name>
<evidence type="ECO:0000256" key="2">
    <source>
        <dbReference type="ARBA" id="ARBA00022448"/>
    </source>
</evidence>
<evidence type="ECO:0000256" key="10">
    <source>
        <dbReference type="RuleBase" id="RU367032"/>
    </source>
</evidence>
<dbReference type="PANTHER" id="PTHR23058:SF0">
    <property type="entry name" value="PEROXISOMAL MEMBRANE PROTEIN PEX14"/>
    <property type="match status" value="1"/>
</dbReference>
<organism evidence="14 15">
    <name type="scientific">Trichonephila clavata</name>
    <name type="common">Joro spider</name>
    <name type="synonym">Nephila clavata</name>
    <dbReference type="NCBI Taxonomy" id="2740835"/>
    <lineage>
        <taxon>Eukaryota</taxon>
        <taxon>Metazoa</taxon>
        <taxon>Ecdysozoa</taxon>
        <taxon>Arthropoda</taxon>
        <taxon>Chelicerata</taxon>
        <taxon>Arachnida</taxon>
        <taxon>Araneae</taxon>
        <taxon>Araneomorphae</taxon>
        <taxon>Entelegynae</taxon>
        <taxon>Araneoidea</taxon>
        <taxon>Nephilidae</taxon>
        <taxon>Trichonephila</taxon>
    </lineage>
</organism>
<evidence type="ECO:0000256" key="7">
    <source>
        <dbReference type="ARBA" id="ARBA00029502"/>
    </source>
</evidence>
<feature type="transmembrane region" description="Helical" evidence="12">
    <location>
        <begin position="95"/>
        <end position="116"/>
    </location>
</feature>
<dbReference type="GO" id="GO:0016560">
    <property type="term" value="P:protein import into peroxisome matrix, docking"/>
    <property type="evidence" value="ECO:0007669"/>
    <property type="project" value="UniProtKB-UniRule"/>
</dbReference>
<evidence type="ECO:0000256" key="11">
    <source>
        <dbReference type="SAM" id="MobiDB-lite"/>
    </source>
</evidence>
<evidence type="ECO:0000256" key="3">
    <source>
        <dbReference type="ARBA" id="ARBA00022927"/>
    </source>
</evidence>
<evidence type="ECO:0000256" key="4">
    <source>
        <dbReference type="ARBA" id="ARBA00023010"/>
    </source>
</evidence>
<keyword evidence="3 10" id="KW-0653">Protein transport</keyword>
<keyword evidence="12" id="KW-1133">Transmembrane helix</keyword>
<dbReference type="Pfam" id="PF04695">
    <property type="entry name" value="Pex14_N"/>
    <property type="match status" value="1"/>
</dbReference>
<evidence type="ECO:0000313" key="14">
    <source>
        <dbReference type="EMBL" id="GFR30768.1"/>
    </source>
</evidence>
<keyword evidence="5 10" id="KW-0472">Membrane</keyword>
<dbReference type="PANTHER" id="PTHR23058">
    <property type="entry name" value="PEROXISOMAL MEMBRANE PROTEIN PEX14"/>
    <property type="match status" value="1"/>
</dbReference>
<sequence length="251" mass="28212">MPEDSNGDYTKNTMNIPNRPNLVDTAVNFLLNPEVKHRPDNSKVAFLVKKGLTDSEIAEAFDKVKSDSSFNTYPNRNDQLEKAYSLPQYQKALSFWPRLNAFSSSFIIIAVALYGLHHFYKNSAYMPIPMAISDVKTEISSVKSLLINRHQFPAIPKVCSPSIPLWQLRDSESENSNSESKKETENEELTSKTTCVENKEKTENLTQDENFNSVSLKTSEDKDGGLIAEINDTESDSQDDSSNPDETNKST</sequence>
<reference evidence="14" key="1">
    <citation type="submission" date="2020-07" db="EMBL/GenBank/DDBJ databases">
        <title>Multicomponent nature underlies the extraordinary mechanical properties of spider dragline silk.</title>
        <authorList>
            <person name="Kono N."/>
            <person name="Nakamura H."/>
            <person name="Mori M."/>
            <person name="Yoshida Y."/>
            <person name="Ohtoshi R."/>
            <person name="Malay A.D."/>
            <person name="Moran D.A.P."/>
            <person name="Tomita M."/>
            <person name="Numata K."/>
            <person name="Arakawa K."/>
        </authorList>
    </citation>
    <scope>NUCLEOTIDE SEQUENCE</scope>
</reference>
<comment type="function">
    <text evidence="10">Component of the PEX13-PEX14 docking complex, a translocon channel that specifically mediates the import of peroxisomal cargo proteins bound to PEX5 receptor. The PEX13-PEX14 docking complex forms a large import pore which can be opened to a diameter of about 9 nm. Mechanistically, PEX5 receptor along with cargo proteins associates with the PEX14 subunit of the PEX13-PEX14 docking complex in the cytosol, leading to the insertion of the receptor into the organelle membrane with the concomitant translocation of the cargo into the peroxisome matrix.</text>
</comment>
<comment type="caution">
    <text evidence="14">The sequence shown here is derived from an EMBL/GenBank/DDBJ whole genome shotgun (WGS) entry which is preliminary data.</text>
</comment>
<keyword evidence="4" id="KW-0811">Translocation</keyword>
<dbReference type="Gene3D" id="1.10.10.10">
    <property type="entry name" value="Winged helix-like DNA-binding domain superfamily/Winged helix DNA-binding domain"/>
    <property type="match status" value="1"/>
</dbReference>
<dbReference type="InterPro" id="IPR025655">
    <property type="entry name" value="PEX14"/>
</dbReference>
<keyword evidence="12" id="KW-0812">Transmembrane</keyword>
<dbReference type="InterPro" id="IPR036388">
    <property type="entry name" value="WH-like_DNA-bd_sf"/>
</dbReference>
<dbReference type="GO" id="GO:0005778">
    <property type="term" value="C:peroxisomal membrane"/>
    <property type="evidence" value="ECO:0007669"/>
    <property type="project" value="UniProtKB-SubCell"/>
</dbReference>
<accession>A0A8X6HW69</accession>
<keyword evidence="15" id="KW-1185">Reference proteome</keyword>
<proteinExistence type="inferred from homology"/>
<evidence type="ECO:0000256" key="6">
    <source>
        <dbReference type="ARBA" id="ARBA00023140"/>
    </source>
</evidence>
<feature type="region of interest" description="Disordered" evidence="11">
    <location>
        <begin position="170"/>
        <end position="251"/>
    </location>
</feature>
<dbReference type="GO" id="GO:1990429">
    <property type="term" value="C:peroxisomal importomer complex"/>
    <property type="evidence" value="ECO:0007669"/>
    <property type="project" value="TreeGrafter"/>
</dbReference>
<feature type="compositionally biased region" description="Polar residues" evidence="11">
    <location>
        <begin position="204"/>
        <end position="217"/>
    </location>
</feature>
<keyword evidence="6 10" id="KW-0576">Peroxisome</keyword>
<gene>
    <name evidence="14" type="primary">AVEN_108471_1</name>
    <name evidence="14" type="ORF">TNCT_261781</name>
</gene>
<dbReference type="GO" id="GO:0005102">
    <property type="term" value="F:signaling receptor binding"/>
    <property type="evidence" value="ECO:0007669"/>
    <property type="project" value="TreeGrafter"/>
</dbReference>
<keyword evidence="2 10" id="KW-0813">Transport</keyword>
<evidence type="ECO:0000256" key="5">
    <source>
        <dbReference type="ARBA" id="ARBA00023136"/>
    </source>
</evidence>
<comment type="similarity">
    <text evidence="1 10">Belongs to the peroxin-14 family.</text>
</comment>
<comment type="subcellular location">
    <subcellularLocation>
        <location evidence="9 10">Peroxisome membrane</location>
    </subcellularLocation>
</comment>
<dbReference type="OrthoDB" id="441517at2759"/>
<dbReference type="InterPro" id="IPR006785">
    <property type="entry name" value="Pex14_N"/>
</dbReference>
<evidence type="ECO:0000256" key="8">
    <source>
        <dbReference type="ARBA" id="ARBA00029691"/>
    </source>
</evidence>
<evidence type="ECO:0000313" key="15">
    <source>
        <dbReference type="Proteomes" id="UP000887116"/>
    </source>
</evidence>
<evidence type="ECO:0000259" key="13">
    <source>
        <dbReference type="Pfam" id="PF04695"/>
    </source>
</evidence>
<evidence type="ECO:0000256" key="1">
    <source>
        <dbReference type="ARBA" id="ARBA00005443"/>
    </source>
</evidence>
<feature type="domain" description="Peroxisome membrane anchor protein Pex14p N-terminal" evidence="13">
    <location>
        <begin position="19"/>
        <end position="62"/>
    </location>
</feature>
<evidence type="ECO:0000256" key="12">
    <source>
        <dbReference type="SAM" id="Phobius"/>
    </source>
</evidence>
<evidence type="ECO:0000256" key="9">
    <source>
        <dbReference type="ARBA" id="ARBA00046271"/>
    </source>
</evidence>
<feature type="compositionally biased region" description="Acidic residues" evidence="11">
    <location>
        <begin position="231"/>
        <end position="243"/>
    </location>
</feature>
<dbReference type="EMBL" id="BMAO01039342">
    <property type="protein sequence ID" value="GFR30768.1"/>
    <property type="molecule type" value="Genomic_DNA"/>
</dbReference>